<evidence type="ECO:0000313" key="1">
    <source>
        <dbReference type="EMBL" id="KAK8240498.1"/>
    </source>
</evidence>
<evidence type="ECO:0008006" key="3">
    <source>
        <dbReference type="Google" id="ProtNLM"/>
    </source>
</evidence>
<organism evidence="1 2">
    <name type="scientific">Phyllosticta capitalensis</name>
    <dbReference type="NCBI Taxonomy" id="121624"/>
    <lineage>
        <taxon>Eukaryota</taxon>
        <taxon>Fungi</taxon>
        <taxon>Dikarya</taxon>
        <taxon>Ascomycota</taxon>
        <taxon>Pezizomycotina</taxon>
        <taxon>Dothideomycetes</taxon>
        <taxon>Dothideomycetes incertae sedis</taxon>
        <taxon>Botryosphaeriales</taxon>
        <taxon>Phyllostictaceae</taxon>
        <taxon>Phyllosticta</taxon>
    </lineage>
</organism>
<reference evidence="1 2" key="1">
    <citation type="submission" date="2024-04" db="EMBL/GenBank/DDBJ databases">
        <title>Phyllosticta paracitricarpa is synonymous to the EU quarantine fungus P. citricarpa based on phylogenomic analyses.</title>
        <authorList>
            <consortium name="Lawrence Berkeley National Laboratory"/>
            <person name="Van Ingen-Buijs V.A."/>
            <person name="Van Westerhoven A.C."/>
            <person name="Haridas S."/>
            <person name="Skiadas P."/>
            <person name="Martin F."/>
            <person name="Groenewald J.Z."/>
            <person name="Crous P.W."/>
            <person name="Seidl M.F."/>
        </authorList>
    </citation>
    <scope>NUCLEOTIDE SEQUENCE [LARGE SCALE GENOMIC DNA]</scope>
    <source>
        <strain evidence="1 2">CBS 123374</strain>
    </source>
</reference>
<evidence type="ECO:0000313" key="2">
    <source>
        <dbReference type="Proteomes" id="UP001492380"/>
    </source>
</evidence>
<sequence>MALLGTFHKLLGGPFVVPLLEQCRSGILEVYEWLHKESPDVQTESQAITSSQKQIVHQKNLESSHLYRLPTELLCLVDNDLDATGYLAIRATCSTFRDRLGAPKYVSPDEKSIAKAKAKMTEWMIRQLYPTLCERERRIGALIRNGEEFFLCQPCATRHPSEFFTREQLEAGAENRRCRGQQRVFRLCKHLTVDFNTMKRPLEPLKYYTEIETERGPDFHVYTAPGRIDCVKCREKVKYADFFYAYRNSTTLTQESWRRRAGKSYSHMRELYPHLGFSWKQVSLSNLSEELAGDDTPLCPHVSMRDINLDLCYSRTARLKYSGENHTYFWSNLRDSERQAALRRGEDIISGECRTKDCPLKFSFHWRDIPVRLALDVRFDFPQSMTSPQDPRWLAITYPLEGEDKENLFTLEDLNNEVVCRGLGL</sequence>
<dbReference type="Proteomes" id="UP001492380">
    <property type="component" value="Unassembled WGS sequence"/>
</dbReference>
<name>A0ABR1YX13_9PEZI</name>
<proteinExistence type="predicted"/>
<accession>A0ABR1YX13</accession>
<protein>
    <recommendedName>
        <fullName evidence="3">F-box domain-containing protein</fullName>
    </recommendedName>
</protein>
<keyword evidence="2" id="KW-1185">Reference proteome</keyword>
<gene>
    <name evidence="1" type="ORF">HDK90DRAFT_548752</name>
</gene>
<comment type="caution">
    <text evidence="1">The sequence shown here is derived from an EMBL/GenBank/DDBJ whole genome shotgun (WGS) entry which is preliminary data.</text>
</comment>
<dbReference type="EMBL" id="JBBWRZ010000003">
    <property type="protein sequence ID" value="KAK8240498.1"/>
    <property type="molecule type" value="Genomic_DNA"/>
</dbReference>